<reference evidence="2 3" key="1">
    <citation type="submission" date="2020-02" db="EMBL/GenBank/DDBJ databases">
        <authorList>
            <person name="Ma Q."/>
            <person name="Huang Y."/>
            <person name="Song X."/>
            <person name="Pei D."/>
        </authorList>
    </citation>
    <scope>NUCLEOTIDE SEQUENCE [LARGE SCALE GENOMIC DNA]</scope>
    <source>
        <strain evidence="2">Sxm20200214</strain>
        <tissue evidence="2">Leaf</tissue>
    </source>
</reference>
<dbReference type="AlphaFoldDB" id="A0A8X7UVR5"/>
<feature type="region of interest" description="Disordered" evidence="1">
    <location>
        <begin position="1"/>
        <end position="37"/>
    </location>
</feature>
<protein>
    <submittedName>
        <fullName evidence="2">Uncharacterized protein</fullName>
    </submittedName>
</protein>
<dbReference type="Proteomes" id="UP000886595">
    <property type="component" value="Unassembled WGS sequence"/>
</dbReference>
<comment type="caution">
    <text evidence="2">The sequence shown here is derived from an EMBL/GenBank/DDBJ whole genome shotgun (WGS) entry which is preliminary data.</text>
</comment>
<feature type="compositionally biased region" description="Basic and acidic residues" evidence="1">
    <location>
        <begin position="14"/>
        <end position="24"/>
    </location>
</feature>
<sequence length="92" mass="10205">MKESESEYENGNAGEEHANERDGQPSEDEAEIVGDGAVDARFENLFANAEEEAMTRYDTTHVCGESSSDSENEEENVTEVMPILLPLLPRKL</sequence>
<evidence type="ECO:0000313" key="2">
    <source>
        <dbReference type="EMBL" id="KAG2292652.1"/>
    </source>
</evidence>
<proteinExistence type="predicted"/>
<feature type="region of interest" description="Disordered" evidence="1">
    <location>
        <begin position="57"/>
        <end position="78"/>
    </location>
</feature>
<name>A0A8X7UVR5_BRACI</name>
<dbReference type="EMBL" id="JAAMPC010000009">
    <property type="protein sequence ID" value="KAG2292652.1"/>
    <property type="molecule type" value="Genomic_DNA"/>
</dbReference>
<feature type="compositionally biased region" description="Acidic residues" evidence="1">
    <location>
        <begin position="68"/>
        <end position="77"/>
    </location>
</feature>
<keyword evidence="3" id="KW-1185">Reference proteome</keyword>
<gene>
    <name evidence="2" type="ORF">Bca52824_039321</name>
</gene>
<evidence type="ECO:0000256" key="1">
    <source>
        <dbReference type="SAM" id="MobiDB-lite"/>
    </source>
</evidence>
<accession>A0A8X7UVR5</accession>
<organism evidence="2 3">
    <name type="scientific">Brassica carinata</name>
    <name type="common">Ethiopian mustard</name>
    <name type="synonym">Abyssinian cabbage</name>
    <dbReference type="NCBI Taxonomy" id="52824"/>
    <lineage>
        <taxon>Eukaryota</taxon>
        <taxon>Viridiplantae</taxon>
        <taxon>Streptophyta</taxon>
        <taxon>Embryophyta</taxon>
        <taxon>Tracheophyta</taxon>
        <taxon>Spermatophyta</taxon>
        <taxon>Magnoliopsida</taxon>
        <taxon>eudicotyledons</taxon>
        <taxon>Gunneridae</taxon>
        <taxon>Pentapetalae</taxon>
        <taxon>rosids</taxon>
        <taxon>malvids</taxon>
        <taxon>Brassicales</taxon>
        <taxon>Brassicaceae</taxon>
        <taxon>Brassiceae</taxon>
        <taxon>Brassica</taxon>
    </lineage>
</organism>
<evidence type="ECO:0000313" key="3">
    <source>
        <dbReference type="Proteomes" id="UP000886595"/>
    </source>
</evidence>